<evidence type="ECO:0000256" key="1">
    <source>
        <dbReference type="SAM" id="Phobius"/>
    </source>
</evidence>
<evidence type="ECO:0000313" key="2">
    <source>
        <dbReference type="EMBL" id="MCP1102714.1"/>
    </source>
</evidence>
<feature type="transmembrane region" description="Helical" evidence="1">
    <location>
        <begin position="139"/>
        <end position="170"/>
    </location>
</feature>
<organism evidence="2 3">
    <name type="scientific">Aequitasia blattaphilus</name>
    <dbReference type="NCBI Taxonomy" id="2949332"/>
    <lineage>
        <taxon>Bacteria</taxon>
        <taxon>Bacillati</taxon>
        <taxon>Bacillota</taxon>
        <taxon>Clostridia</taxon>
        <taxon>Lachnospirales</taxon>
        <taxon>Lachnospiraceae</taxon>
        <taxon>Aequitasia</taxon>
    </lineage>
</organism>
<protein>
    <recommendedName>
        <fullName evidence="4">ECF transporter S component</fullName>
    </recommendedName>
</protein>
<dbReference type="Proteomes" id="UP001523566">
    <property type="component" value="Unassembled WGS sequence"/>
</dbReference>
<gene>
    <name evidence="2" type="ORF">NK125_09825</name>
</gene>
<feature type="transmembrane region" description="Helical" evidence="1">
    <location>
        <begin position="12"/>
        <end position="31"/>
    </location>
</feature>
<keyword evidence="1" id="KW-0812">Transmembrane</keyword>
<evidence type="ECO:0008006" key="4">
    <source>
        <dbReference type="Google" id="ProtNLM"/>
    </source>
</evidence>
<sequence length="180" mass="19738">MTKNPKTKRYALIMGIGIIMNLGFYALAHFFHLPMWLDSIGTAYAAVALEPVAGLLIAFVTNFIQSAFIYGTSSIVYYFVGALAALCFGLQSKKLGRAMVSYFFLATLLAGLLTVWRTKGIPDSAWERYFYDLAVGRGFHPYVACFFGTGVLKFGDTIVMGVLVPIFAGLSKRGKLTLSE</sequence>
<feature type="transmembrane region" description="Helical" evidence="1">
    <location>
        <begin position="67"/>
        <end position="88"/>
    </location>
</feature>
<keyword evidence="1" id="KW-0472">Membrane</keyword>
<comment type="caution">
    <text evidence="2">The sequence shown here is derived from an EMBL/GenBank/DDBJ whole genome shotgun (WGS) entry which is preliminary data.</text>
</comment>
<keyword evidence="3" id="KW-1185">Reference proteome</keyword>
<proteinExistence type="predicted"/>
<keyword evidence="1" id="KW-1133">Transmembrane helix</keyword>
<accession>A0ABT1EAR9</accession>
<feature type="transmembrane region" description="Helical" evidence="1">
    <location>
        <begin position="43"/>
        <end position="61"/>
    </location>
</feature>
<feature type="transmembrane region" description="Helical" evidence="1">
    <location>
        <begin position="100"/>
        <end position="119"/>
    </location>
</feature>
<reference evidence="2 3" key="1">
    <citation type="journal article" date="2022" name="Genome Biol. Evol.">
        <title>Host diet, physiology and behaviors set the stage for Lachnospiraceae cladogenesis.</title>
        <authorList>
            <person name="Vera-Ponce De Leon A."/>
            <person name="Schneider M."/>
            <person name="Jahnes B.C."/>
            <person name="Sadowski V."/>
            <person name="Camuy-Velez L.A."/>
            <person name="Duan J."/>
            <person name="Sabree Z.L."/>
        </authorList>
    </citation>
    <scope>NUCLEOTIDE SEQUENCE [LARGE SCALE GENOMIC DNA]</scope>
    <source>
        <strain evidence="2 3">PAL113</strain>
    </source>
</reference>
<dbReference type="EMBL" id="JAMZFW010000013">
    <property type="protein sequence ID" value="MCP1102714.1"/>
    <property type="molecule type" value="Genomic_DNA"/>
</dbReference>
<name>A0ABT1EAR9_9FIRM</name>
<evidence type="ECO:0000313" key="3">
    <source>
        <dbReference type="Proteomes" id="UP001523566"/>
    </source>
</evidence>
<dbReference type="RefSeq" id="WP_262066500.1">
    <property type="nucleotide sequence ID" value="NZ_JAMXOD010000013.1"/>
</dbReference>